<comment type="caution">
    <text evidence="8">The sequence shown here is derived from an EMBL/GenBank/DDBJ whole genome shotgun (WGS) entry which is preliminary data.</text>
</comment>
<keyword evidence="4" id="KW-0233">DNA recombination</keyword>
<gene>
    <name evidence="8" type="ORF">Bccel_2841</name>
</gene>
<reference evidence="9" key="1">
    <citation type="submission" date="2015-07" db="EMBL/GenBank/DDBJ databases">
        <title>Near-Complete Genome Sequence of the Cellulolytic Bacterium Bacteroides (Pseudobacteroides) cellulosolvens ATCC 35603.</title>
        <authorList>
            <person name="Dassa B."/>
            <person name="Utturkar S.M."/>
            <person name="Klingeman D.M."/>
            <person name="Hurt R.A."/>
            <person name="Keller M."/>
            <person name="Xu J."/>
            <person name="Reddy Y.H.K."/>
            <person name="Borovok I."/>
            <person name="Grinberg I.R."/>
            <person name="Lamed R."/>
            <person name="Zhivin O."/>
            <person name="Bayer E.A."/>
            <person name="Brown S.D."/>
        </authorList>
    </citation>
    <scope>NUCLEOTIDE SEQUENCE [LARGE SCALE GENOMIC DNA]</scope>
    <source>
        <strain evidence="9">DSM 2933</strain>
    </source>
</reference>
<organism evidence="8 9">
    <name type="scientific">Pseudobacteroides cellulosolvens ATCC 35603 = DSM 2933</name>
    <dbReference type="NCBI Taxonomy" id="398512"/>
    <lineage>
        <taxon>Bacteria</taxon>
        <taxon>Bacillati</taxon>
        <taxon>Bacillota</taxon>
        <taxon>Clostridia</taxon>
        <taxon>Eubacteriales</taxon>
        <taxon>Oscillospiraceae</taxon>
        <taxon>Pseudobacteroides</taxon>
    </lineage>
</organism>
<feature type="domain" description="Tn3 transposase DDE" evidence="6">
    <location>
        <begin position="618"/>
        <end position="1006"/>
    </location>
</feature>
<evidence type="ECO:0000313" key="9">
    <source>
        <dbReference type="Proteomes" id="UP000036923"/>
    </source>
</evidence>
<dbReference type="RefSeq" id="WP_201781960.1">
    <property type="nucleotide sequence ID" value="NZ_LGTC01000001.1"/>
</dbReference>
<dbReference type="Proteomes" id="UP000036923">
    <property type="component" value="Unassembled WGS sequence"/>
</dbReference>
<comment type="similarity">
    <text evidence="1">Belongs to the transposase 7 family.</text>
</comment>
<dbReference type="InterPro" id="IPR002513">
    <property type="entry name" value="Tn3_Tnp_DDE_dom"/>
</dbReference>
<protein>
    <submittedName>
        <fullName evidence="8">Transposase Tn3 family protein</fullName>
    </submittedName>
</protein>
<keyword evidence="9" id="KW-1185">Reference proteome</keyword>
<name>A0A0L6JPC9_9FIRM</name>
<evidence type="ECO:0000256" key="5">
    <source>
        <dbReference type="SAM" id="Coils"/>
    </source>
</evidence>
<dbReference type="EMBL" id="LGTC01000001">
    <property type="protein sequence ID" value="KNY27570.1"/>
    <property type="molecule type" value="Genomic_DNA"/>
</dbReference>
<dbReference type="Pfam" id="PF01526">
    <property type="entry name" value="DDE_Tnp_Tn3"/>
    <property type="match status" value="1"/>
</dbReference>
<dbReference type="GO" id="GO:0004803">
    <property type="term" value="F:transposase activity"/>
    <property type="evidence" value="ECO:0007669"/>
    <property type="project" value="InterPro"/>
</dbReference>
<dbReference type="eggNOG" id="COG4644">
    <property type="taxonomic scope" value="Bacteria"/>
</dbReference>
<dbReference type="PATRIC" id="fig|398512.5.peg.2976"/>
<dbReference type="NCBIfam" id="NF033527">
    <property type="entry name" value="transpos_Tn3"/>
    <property type="match status" value="1"/>
</dbReference>
<evidence type="ECO:0000259" key="7">
    <source>
        <dbReference type="Pfam" id="PF13700"/>
    </source>
</evidence>
<feature type="domain" description="DUF4158" evidence="7">
    <location>
        <begin position="28"/>
        <end position="192"/>
    </location>
</feature>
<keyword evidence="3" id="KW-0238">DNA-binding</keyword>
<dbReference type="Pfam" id="PF13700">
    <property type="entry name" value="DUF4158"/>
    <property type="match status" value="1"/>
</dbReference>
<keyword evidence="5" id="KW-0175">Coiled coil</keyword>
<evidence type="ECO:0000256" key="1">
    <source>
        <dbReference type="ARBA" id="ARBA00009402"/>
    </source>
</evidence>
<dbReference type="InterPro" id="IPR047653">
    <property type="entry name" value="Tn3-like_transpos"/>
</dbReference>
<evidence type="ECO:0000313" key="8">
    <source>
        <dbReference type="EMBL" id="KNY27570.1"/>
    </source>
</evidence>
<accession>A0A0L6JPC9</accession>
<proteinExistence type="inferred from homology"/>
<evidence type="ECO:0000256" key="3">
    <source>
        <dbReference type="ARBA" id="ARBA00023125"/>
    </source>
</evidence>
<sequence>MSYGCKIHESLPYPIMNIQRNIDKRLKILNEEELENIYGRPCFTFEERTTYFTLSQPEKDLLELFRSAKSQVYFILQLGYFKAKHLFFTFDLNEVEEDVKYILKLYFYNKKIVDMSSIDKNTRLKQQRLIIERFNYRTCDVKIRKHLEIRAQKSASVCGKPIFIFREIMHYLSEQNVIVPGYSFMQDTVSQAITHEQTRLITIMKSNLEPHDIIALSKLLEDSEGLYEITQLKHEPKDFSLKEIRNEINRGEKIHYLYQLAKKLLPILIISNESIKYYASLVCYYSVYRLKQLNEWTSYIYLLCFVYHRYQQMNDNLINTLIYNVRRYSDESKLKAKEQIYENHLEINQNMKKAGQVLKIFTDDSIANDTPFHLIKNKAFSIIDPQKLMAISDQISKSTKFDETAYQWQYIENLSRQFKQHLRPILLKVDFASPLPNDSLIEVIDFIKNASNKGKPLGQYQSDTMPDQFIPDGLKRYIYKQNADQKKIISDRYEFLAYRLLRNSLEAGDIFCDDSIRFRSFEDDLLDEQQWHQKEKLIDELGLHILNKPIQEHLEELEMKLENRIKEVNKRISSGENEHFQIKKRGTSSRWTLKYSRDSEFTNHQFYDELKQIDIGSILHFTNQHCNFTKVFEHVLGRYSKQVKDDRILIACLIAWGTNMGLGRMGEISDIDFLTLAATSDNFVRLETLNEANDIISNAIFNLPIFKHYDIGEVIHSSSDGQKIETRINTINSRHSPKYFGLRKGIVDYTLVANNIPINAKVIGANEHESHYVYDILSSNTTSIHPDVHSTDTHGTNEVNFAILNFFGYQFAPRYQDIYGRVSKSLYGFKHPSHYGDLTIKPVRKINTEIIIEEWENIKRIILSLALKSTTQSIIIGKLSNYARKNKTKGALWEYDNIIKSLYFLDYIDSLPLRQNVQKALNRGESYHKLRRAVSYANFGKLRFKTEQEQQLWSGCSRLLCNCIIYYNACILSNMLTYKESTGQNSDMLKLISPIAWQHINLYGRYEFNKKHESINIEEIVQQLVNFKWPTI</sequence>
<evidence type="ECO:0000259" key="6">
    <source>
        <dbReference type="Pfam" id="PF01526"/>
    </source>
</evidence>
<feature type="coiled-coil region" evidence="5">
    <location>
        <begin position="551"/>
        <end position="578"/>
    </location>
</feature>
<dbReference type="STRING" id="398512.Bccel_2841"/>
<dbReference type="AlphaFoldDB" id="A0A0L6JPC9"/>
<dbReference type="GO" id="GO:0003677">
    <property type="term" value="F:DNA binding"/>
    <property type="evidence" value="ECO:0007669"/>
    <property type="project" value="UniProtKB-KW"/>
</dbReference>
<dbReference type="InterPro" id="IPR025296">
    <property type="entry name" value="DUF4158"/>
</dbReference>
<dbReference type="GO" id="GO:0006313">
    <property type="term" value="P:DNA transposition"/>
    <property type="evidence" value="ECO:0007669"/>
    <property type="project" value="InterPro"/>
</dbReference>
<evidence type="ECO:0000256" key="2">
    <source>
        <dbReference type="ARBA" id="ARBA00022578"/>
    </source>
</evidence>
<evidence type="ECO:0000256" key="4">
    <source>
        <dbReference type="ARBA" id="ARBA00023172"/>
    </source>
</evidence>
<keyword evidence="2" id="KW-0815">Transposition</keyword>